<dbReference type="Pfam" id="PF01381">
    <property type="entry name" value="HTH_3"/>
    <property type="match status" value="1"/>
</dbReference>
<dbReference type="Gene3D" id="1.10.260.40">
    <property type="entry name" value="lambda repressor-like DNA-binding domains"/>
    <property type="match status" value="1"/>
</dbReference>
<keyword evidence="2" id="KW-0175">Coiled coil</keyword>
<keyword evidence="1" id="KW-0238">DNA-binding</keyword>
<comment type="caution">
    <text evidence="4">The sequence shown here is derived from an EMBL/GenBank/DDBJ whole genome shotgun (WGS) entry which is preliminary data.</text>
</comment>
<organism evidence="4 5">
    <name type="scientific">Sporocytophaga myxococcoides</name>
    <dbReference type="NCBI Taxonomy" id="153721"/>
    <lineage>
        <taxon>Bacteria</taxon>
        <taxon>Pseudomonadati</taxon>
        <taxon>Bacteroidota</taxon>
        <taxon>Cytophagia</taxon>
        <taxon>Cytophagales</taxon>
        <taxon>Cytophagaceae</taxon>
        <taxon>Sporocytophaga</taxon>
    </lineage>
</organism>
<dbReference type="AlphaFoldDB" id="A0A098LBZ9"/>
<dbReference type="EMBL" id="BBLT01000002">
    <property type="protein sequence ID" value="GAL83954.1"/>
    <property type="molecule type" value="Genomic_DNA"/>
</dbReference>
<keyword evidence="5" id="KW-1185">Reference proteome</keyword>
<dbReference type="OrthoDB" id="957819at2"/>
<evidence type="ECO:0000259" key="3">
    <source>
        <dbReference type="PROSITE" id="PS50943"/>
    </source>
</evidence>
<evidence type="ECO:0000313" key="4">
    <source>
        <dbReference type="EMBL" id="GAL83954.1"/>
    </source>
</evidence>
<dbReference type="CDD" id="cd00093">
    <property type="entry name" value="HTH_XRE"/>
    <property type="match status" value="1"/>
</dbReference>
<reference evidence="4 5" key="1">
    <citation type="submission" date="2014-09" db="EMBL/GenBank/DDBJ databases">
        <title>Sporocytophaga myxococcoides PG-01 genome sequencing.</title>
        <authorList>
            <person name="Liu L."/>
            <person name="Gao P.J."/>
            <person name="Chen G.J."/>
            <person name="Wang L.S."/>
        </authorList>
    </citation>
    <scope>NUCLEOTIDE SEQUENCE [LARGE SCALE GENOMIC DNA]</scope>
    <source>
        <strain evidence="4 5">PG-01</strain>
    </source>
</reference>
<dbReference type="InterPro" id="IPR010982">
    <property type="entry name" value="Lambda_DNA-bd_dom_sf"/>
</dbReference>
<dbReference type="PANTHER" id="PTHR46558">
    <property type="entry name" value="TRACRIPTIONAL REGULATORY PROTEIN-RELATED-RELATED"/>
    <property type="match status" value="1"/>
</dbReference>
<proteinExistence type="predicted"/>
<name>A0A098LBZ9_9BACT</name>
<dbReference type="SUPFAM" id="SSF47413">
    <property type="entry name" value="lambda repressor-like DNA-binding domains"/>
    <property type="match status" value="1"/>
</dbReference>
<dbReference type="STRING" id="153721.MYP_1182"/>
<gene>
    <name evidence="4" type="ORF">MYP_1182</name>
</gene>
<dbReference type="GO" id="GO:0003677">
    <property type="term" value="F:DNA binding"/>
    <property type="evidence" value="ECO:0007669"/>
    <property type="project" value="UniProtKB-KW"/>
</dbReference>
<dbReference type="RefSeq" id="WP_052429972.1">
    <property type="nucleotide sequence ID" value="NZ_BBLT01000002.1"/>
</dbReference>
<sequence>MSGVVLNIKSIRKQKGISQEYLAYQLGIDYSTYGKIERGAISLTVDRLEKIASILEVTVEDIFKWKAESSEKEDIMKALSDQKILNDQLIQENERMKKEVDLLKQQLSDKEKIIFLLENKLNKGED</sequence>
<evidence type="ECO:0000256" key="1">
    <source>
        <dbReference type="ARBA" id="ARBA00023125"/>
    </source>
</evidence>
<dbReference type="PROSITE" id="PS50943">
    <property type="entry name" value="HTH_CROC1"/>
    <property type="match status" value="1"/>
</dbReference>
<dbReference type="Proteomes" id="UP000030185">
    <property type="component" value="Unassembled WGS sequence"/>
</dbReference>
<dbReference type="PANTHER" id="PTHR46558:SF11">
    <property type="entry name" value="HTH-TYPE TRANSCRIPTIONAL REGULATOR XRE"/>
    <property type="match status" value="1"/>
</dbReference>
<dbReference type="eggNOG" id="COG1813">
    <property type="taxonomic scope" value="Bacteria"/>
</dbReference>
<dbReference type="InterPro" id="IPR001387">
    <property type="entry name" value="Cro/C1-type_HTH"/>
</dbReference>
<feature type="coiled-coil region" evidence="2">
    <location>
        <begin position="79"/>
        <end position="113"/>
    </location>
</feature>
<protein>
    <submittedName>
        <fullName evidence="4">Transcriptional regulator, lambda repressor-like</fullName>
    </submittedName>
</protein>
<evidence type="ECO:0000313" key="5">
    <source>
        <dbReference type="Proteomes" id="UP000030185"/>
    </source>
</evidence>
<accession>A0A098LBZ9</accession>
<feature type="domain" description="HTH cro/C1-type" evidence="3">
    <location>
        <begin position="8"/>
        <end position="62"/>
    </location>
</feature>
<evidence type="ECO:0000256" key="2">
    <source>
        <dbReference type="SAM" id="Coils"/>
    </source>
</evidence>
<dbReference type="SMART" id="SM00530">
    <property type="entry name" value="HTH_XRE"/>
    <property type="match status" value="1"/>
</dbReference>